<gene>
    <name evidence="4" type="ORF">VO63_08320</name>
</gene>
<keyword evidence="3" id="KW-0732">Signal</keyword>
<feature type="chain" id="PRO_5015179171" evidence="3">
    <location>
        <begin position="28"/>
        <end position="264"/>
    </location>
</feature>
<dbReference type="NCBIfam" id="TIGR01167">
    <property type="entry name" value="LPXTG_anchor"/>
    <property type="match status" value="1"/>
</dbReference>
<accession>A0A2P2GSF5</accession>
<feature type="compositionally biased region" description="Low complexity" evidence="1">
    <location>
        <begin position="148"/>
        <end position="216"/>
    </location>
</feature>
<feature type="signal peptide" evidence="3">
    <location>
        <begin position="1"/>
        <end position="27"/>
    </location>
</feature>
<feature type="region of interest" description="Disordered" evidence="1">
    <location>
        <begin position="136"/>
        <end position="232"/>
    </location>
</feature>
<dbReference type="OrthoDB" id="4200847at2"/>
<proteinExistence type="predicted"/>
<keyword evidence="5" id="KW-1185">Reference proteome</keyword>
<sequence length="264" mass="26833">MRRSLIPAGALVAALAGSLVLAPGAFASGKPHGDNGTVKIHDSKTDEELKQNEPKVCSFYLDAFGFDAGQKVQWHIEAWANNDQDKGTTVKDGTIVLDGDGHERTADMTLPNGQYKLFWNFEGENGRAKHKVFKTDCEPDEENPGEPTPSGTPSGTPSETPSETPSGTPSGTPSETPSGTPSGTPGTGTETPGTSESPSASATTPGATASTGTDAGSTGGTNGTEGDLAQTGSSAPIGVLAAVAAVLAGAGAFLVSRRRKAQQH</sequence>
<evidence type="ECO:0000256" key="2">
    <source>
        <dbReference type="SAM" id="Phobius"/>
    </source>
</evidence>
<evidence type="ECO:0000313" key="5">
    <source>
        <dbReference type="Proteomes" id="UP000265325"/>
    </source>
</evidence>
<keyword evidence="2" id="KW-0472">Membrane</keyword>
<organism evidence="4 5">
    <name type="scientific">Streptomyces showdoensis</name>
    <dbReference type="NCBI Taxonomy" id="68268"/>
    <lineage>
        <taxon>Bacteria</taxon>
        <taxon>Bacillati</taxon>
        <taxon>Actinomycetota</taxon>
        <taxon>Actinomycetes</taxon>
        <taxon>Kitasatosporales</taxon>
        <taxon>Streptomycetaceae</taxon>
        <taxon>Streptomyces</taxon>
    </lineage>
</organism>
<evidence type="ECO:0000256" key="1">
    <source>
        <dbReference type="SAM" id="MobiDB-lite"/>
    </source>
</evidence>
<dbReference type="EMBL" id="LAQS01000009">
    <property type="protein sequence ID" value="KKZ74427.1"/>
    <property type="molecule type" value="Genomic_DNA"/>
</dbReference>
<evidence type="ECO:0000313" key="4">
    <source>
        <dbReference type="EMBL" id="KKZ74427.1"/>
    </source>
</evidence>
<keyword evidence="2" id="KW-0812">Transmembrane</keyword>
<dbReference type="Proteomes" id="UP000265325">
    <property type="component" value="Unassembled WGS sequence"/>
</dbReference>
<evidence type="ECO:0000256" key="3">
    <source>
        <dbReference type="SAM" id="SignalP"/>
    </source>
</evidence>
<keyword evidence="2" id="KW-1133">Transmembrane helix</keyword>
<feature type="transmembrane region" description="Helical" evidence="2">
    <location>
        <begin position="237"/>
        <end position="255"/>
    </location>
</feature>
<comment type="caution">
    <text evidence="4">The sequence shown here is derived from an EMBL/GenBank/DDBJ whole genome shotgun (WGS) entry which is preliminary data.</text>
</comment>
<name>A0A2P2GSF5_STREW</name>
<dbReference type="RefSeq" id="WP_046906959.1">
    <property type="nucleotide sequence ID" value="NZ_BAAAXG010000026.1"/>
</dbReference>
<protein>
    <submittedName>
        <fullName evidence="4">LPXTG-domain-containing protein cell wall anchor domain protein</fullName>
    </submittedName>
</protein>
<dbReference type="AlphaFoldDB" id="A0A2P2GSF5"/>
<reference evidence="4 5" key="1">
    <citation type="submission" date="2015-05" db="EMBL/GenBank/DDBJ databases">
        <title>Draft Genome assembly of Streptomyces showdoensis.</title>
        <authorList>
            <person name="Thapa K.K."/>
            <person name="Metsa-Ketela M."/>
        </authorList>
    </citation>
    <scope>NUCLEOTIDE SEQUENCE [LARGE SCALE GENOMIC DNA]</scope>
    <source>
        <strain evidence="4 5">ATCC 15227</strain>
    </source>
</reference>